<evidence type="ECO:0000313" key="2">
    <source>
        <dbReference type="Proteomes" id="UP000197007"/>
    </source>
</evidence>
<sequence>MKNKIFKILFLLFTLNLFSQDFKDEYLRVSAEEPIRKNQYTVKSIHQDVNYIWIKRFMGNKTEVLTFEKCLSGLDLVKVENYKNELLDGFYLETDNHSFVRKGYYKKGKRNGYWHIKEEEKVSKGHYKNDKKIGLWEERVFSNVAKGRYKHGEKHGLWTIEDIDLKIINEKGQEERVIDKVYYKNGVEVKK</sequence>
<organism evidence="1 2">
    <name type="scientific">Capnocytophaga endodontalis</name>
    <dbReference type="NCBI Taxonomy" id="2708117"/>
    <lineage>
        <taxon>Bacteria</taxon>
        <taxon>Pseudomonadati</taxon>
        <taxon>Bacteroidota</taxon>
        <taxon>Flavobacteriia</taxon>
        <taxon>Flavobacteriales</taxon>
        <taxon>Flavobacteriaceae</taxon>
        <taxon>Capnocytophaga</taxon>
    </lineage>
</organism>
<accession>A0A1Z4BMG8</accession>
<protein>
    <recommendedName>
        <fullName evidence="3">Toxin-antitoxin system YwqK family antitoxin</fullName>
    </recommendedName>
</protein>
<evidence type="ECO:0008006" key="3">
    <source>
        <dbReference type="Google" id="ProtNLM"/>
    </source>
</evidence>
<dbReference type="SUPFAM" id="SSF82185">
    <property type="entry name" value="Histone H3 K4-specific methyltransferase SET7/9 N-terminal domain"/>
    <property type="match status" value="1"/>
</dbReference>
<dbReference type="KEGG" id="capn:CBG49_04855"/>
<dbReference type="Proteomes" id="UP000197007">
    <property type="component" value="Chromosome"/>
</dbReference>
<dbReference type="AlphaFoldDB" id="A0A1Z4BMG8"/>
<keyword evidence="2" id="KW-1185">Reference proteome</keyword>
<dbReference type="RefSeq" id="WP_088593606.1">
    <property type="nucleotide sequence ID" value="NZ_CP022022.1"/>
</dbReference>
<name>A0A1Z4BMG8_9FLAO</name>
<proteinExistence type="predicted"/>
<reference evidence="2" key="1">
    <citation type="submission" date="2017-06" db="EMBL/GenBank/DDBJ databases">
        <title>Complete genome sequence of Capnocytophaga sp. KCOM 1579 (=ChDC OS43) isolated from a human refractory periapical abscess lesion.</title>
        <authorList>
            <person name="Kook J.-K."/>
            <person name="Park S.-N."/>
            <person name="Lim Y.K."/>
            <person name="Roh H."/>
        </authorList>
    </citation>
    <scope>NUCLEOTIDE SEQUENCE [LARGE SCALE GENOMIC DNA]</scope>
    <source>
        <strain evidence="2">ChDC OS43</strain>
    </source>
</reference>
<gene>
    <name evidence="1" type="ORF">CBG49_04855</name>
</gene>
<evidence type="ECO:0000313" key="1">
    <source>
        <dbReference type="EMBL" id="ASF42455.1"/>
    </source>
</evidence>
<dbReference type="EMBL" id="CP022022">
    <property type="protein sequence ID" value="ASF42455.1"/>
    <property type="molecule type" value="Genomic_DNA"/>
</dbReference>